<keyword evidence="3" id="KW-1185">Reference proteome</keyword>
<dbReference type="AlphaFoldDB" id="A0A8X6PDJ1"/>
<keyword evidence="1" id="KW-0472">Membrane</keyword>
<reference evidence="2" key="1">
    <citation type="submission" date="2020-08" db="EMBL/GenBank/DDBJ databases">
        <title>Multicomponent nature underlies the extraordinary mechanical properties of spider dragline silk.</title>
        <authorList>
            <person name="Kono N."/>
            <person name="Nakamura H."/>
            <person name="Mori M."/>
            <person name="Yoshida Y."/>
            <person name="Ohtoshi R."/>
            <person name="Malay A.D."/>
            <person name="Moran D.A.P."/>
            <person name="Tomita M."/>
            <person name="Numata K."/>
            <person name="Arakawa K."/>
        </authorList>
    </citation>
    <scope>NUCLEOTIDE SEQUENCE</scope>
</reference>
<evidence type="ECO:0000313" key="3">
    <source>
        <dbReference type="Proteomes" id="UP000887013"/>
    </source>
</evidence>
<proteinExistence type="predicted"/>
<comment type="caution">
    <text evidence="2">The sequence shown here is derived from an EMBL/GenBank/DDBJ whole genome shotgun (WGS) entry which is preliminary data.</text>
</comment>
<evidence type="ECO:0000256" key="1">
    <source>
        <dbReference type="SAM" id="Phobius"/>
    </source>
</evidence>
<dbReference type="EMBL" id="BMAW01019745">
    <property type="protein sequence ID" value="GFT65075.1"/>
    <property type="molecule type" value="Genomic_DNA"/>
</dbReference>
<feature type="transmembrane region" description="Helical" evidence="1">
    <location>
        <begin position="36"/>
        <end position="55"/>
    </location>
</feature>
<gene>
    <name evidence="2" type="ORF">NPIL_87951</name>
</gene>
<name>A0A8X6PDJ1_NEPPI</name>
<accession>A0A8X6PDJ1</accession>
<sequence length="106" mass="12374">MKKARNDLRFATIYISSPMNKRYGRELKEPKQTTKFFFLILQIDVFYIYFSYWQLPLQALVGLTKTGRSNVSFELNIIIKEDIAHSSQIPTSLCRQRQGSCQFVTG</sequence>
<dbReference type="Proteomes" id="UP000887013">
    <property type="component" value="Unassembled WGS sequence"/>
</dbReference>
<keyword evidence="1" id="KW-0812">Transmembrane</keyword>
<organism evidence="2 3">
    <name type="scientific">Nephila pilipes</name>
    <name type="common">Giant wood spider</name>
    <name type="synonym">Nephila maculata</name>
    <dbReference type="NCBI Taxonomy" id="299642"/>
    <lineage>
        <taxon>Eukaryota</taxon>
        <taxon>Metazoa</taxon>
        <taxon>Ecdysozoa</taxon>
        <taxon>Arthropoda</taxon>
        <taxon>Chelicerata</taxon>
        <taxon>Arachnida</taxon>
        <taxon>Araneae</taxon>
        <taxon>Araneomorphae</taxon>
        <taxon>Entelegynae</taxon>
        <taxon>Araneoidea</taxon>
        <taxon>Nephilidae</taxon>
        <taxon>Nephila</taxon>
    </lineage>
</organism>
<evidence type="ECO:0000313" key="2">
    <source>
        <dbReference type="EMBL" id="GFT65075.1"/>
    </source>
</evidence>
<keyword evidence="1" id="KW-1133">Transmembrane helix</keyword>
<protein>
    <submittedName>
        <fullName evidence="2">Uncharacterized protein</fullName>
    </submittedName>
</protein>